<dbReference type="Gene3D" id="3.40.50.720">
    <property type="entry name" value="NAD(P)-binding Rossmann-like Domain"/>
    <property type="match status" value="1"/>
</dbReference>
<dbReference type="Gene3D" id="3.40.50.300">
    <property type="entry name" value="P-loop containing nucleotide triphosphate hydrolases"/>
    <property type="match status" value="1"/>
</dbReference>
<dbReference type="AlphaFoldDB" id="A0A5K7Z3U8"/>
<dbReference type="RefSeq" id="WP_155303900.1">
    <property type="nucleotide sequence ID" value="NZ_AP021875.1"/>
</dbReference>
<dbReference type="Pfam" id="PF02492">
    <property type="entry name" value="cobW"/>
    <property type="match status" value="1"/>
</dbReference>
<evidence type="ECO:0000313" key="3">
    <source>
        <dbReference type="Proteomes" id="UP000427769"/>
    </source>
</evidence>
<evidence type="ECO:0000313" key="2">
    <source>
        <dbReference type="EMBL" id="BBO74929.1"/>
    </source>
</evidence>
<dbReference type="InterPro" id="IPR027417">
    <property type="entry name" value="P-loop_NTPase"/>
</dbReference>
<dbReference type="CDD" id="cd01983">
    <property type="entry name" value="SIMIBI"/>
    <property type="match status" value="1"/>
</dbReference>
<reference evidence="2 3" key="1">
    <citation type="submission" date="2019-11" db="EMBL/GenBank/DDBJ databases">
        <title>Comparative genomics of hydrocarbon-degrading Desulfosarcina strains.</title>
        <authorList>
            <person name="Watanabe M."/>
            <person name="Kojima H."/>
            <person name="Fukui M."/>
        </authorList>
    </citation>
    <scope>NUCLEOTIDE SEQUENCE [LARGE SCALE GENOMIC DNA]</scope>
    <source>
        <strain evidence="2 3">PP31</strain>
    </source>
</reference>
<dbReference type="PANTHER" id="PTHR42869:SF1">
    <property type="entry name" value="SLL0572 PROTEIN"/>
    <property type="match status" value="1"/>
</dbReference>
<name>A0A5K7Z3U8_9BACT</name>
<protein>
    <submittedName>
        <fullName evidence="2">GTPase</fullName>
    </submittedName>
</protein>
<keyword evidence="3" id="KW-1185">Reference proteome</keyword>
<organism evidence="2 3">
    <name type="scientific">Desulfosarcina widdelii</name>
    <dbReference type="NCBI Taxonomy" id="947919"/>
    <lineage>
        <taxon>Bacteria</taxon>
        <taxon>Pseudomonadati</taxon>
        <taxon>Thermodesulfobacteriota</taxon>
        <taxon>Desulfobacteria</taxon>
        <taxon>Desulfobacterales</taxon>
        <taxon>Desulfosarcinaceae</taxon>
        <taxon>Desulfosarcina</taxon>
    </lineage>
</organism>
<gene>
    <name evidence="2" type="ORF">DSCW_23460</name>
</gene>
<dbReference type="InterPro" id="IPR053199">
    <property type="entry name" value="cDPG_synthetase-like"/>
</dbReference>
<dbReference type="KEGG" id="dwd:DSCW_23460"/>
<feature type="domain" description="CobW/HypB/UreG nucleotide-binding" evidence="1">
    <location>
        <begin position="231"/>
        <end position="294"/>
    </location>
</feature>
<dbReference type="SUPFAM" id="SSF52540">
    <property type="entry name" value="P-loop containing nucleoside triphosphate hydrolases"/>
    <property type="match status" value="1"/>
</dbReference>
<sequence>MVENVIIMGAAGRDFHNFNVYFRDNPRYRVVAFTATQIPDIDGRIYPAQLSGKQYPQGIPIHRDSRLVELIRKHKVDLVAFSYSDVTHEEVMHKASLTTAAGADFIIIGAPYTMLTSSRKVISVCAVRTGCGKSQTSRKIIRILQQMGRRVACVRHPMPYGDLTQQIVQRFSSRDDLDSQRCTIEEREEYEPIIDMGAAVYAGVDYGLILKAAENEADVIVWDGGNNDTPFFKPDVHIVVFDPHRAGHETRYHPGETNLLMADVAVINKVDSAEPEKVEQVRKTIEQHNPKAMIILADSAVRVDDPAQVKGRHVLVVEDGPTLTHGEMAYGAGVIAARRFGAASLADPRPYLKGSLVDTFSAYSHIGTLLPAMGYSSGQIKDLEETINACPCDLVLSATPIDLAALVAVDKPVIRVRYEYQDNSSPTLEEVIRAKLGGSFQS</sequence>
<dbReference type="InterPro" id="IPR003495">
    <property type="entry name" value="CobW/HypB/UreG_nucleotide-bd"/>
</dbReference>
<evidence type="ECO:0000259" key="1">
    <source>
        <dbReference type="Pfam" id="PF02492"/>
    </source>
</evidence>
<accession>A0A5K7Z3U8</accession>
<dbReference type="Proteomes" id="UP000427769">
    <property type="component" value="Chromosome"/>
</dbReference>
<dbReference type="OrthoDB" id="9763469at2"/>
<proteinExistence type="predicted"/>
<dbReference type="EMBL" id="AP021875">
    <property type="protein sequence ID" value="BBO74929.1"/>
    <property type="molecule type" value="Genomic_DNA"/>
</dbReference>
<dbReference type="PANTHER" id="PTHR42869">
    <property type="entry name" value="SLL0572 PROTEIN"/>
    <property type="match status" value="1"/>
</dbReference>